<organism evidence="2 3">
    <name type="scientific">Halobium salinum</name>
    <dbReference type="NCBI Taxonomy" id="1364940"/>
    <lineage>
        <taxon>Archaea</taxon>
        <taxon>Methanobacteriati</taxon>
        <taxon>Methanobacteriota</taxon>
        <taxon>Stenosarchaea group</taxon>
        <taxon>Halobacteria</taxon>
        <taxon>Halobacteriales</taxon>
        <taxon>Haloferacaceae</taxon>
        <taxon>Halobium</taxon>
    </lineage>
</organism>
<dbReference type="InterPro" id="IPR058322">
    <property type="entry name" value="DUF8009"/>
</dbReference>
<accession>A0ABD5PE22</accession>
<keyword evidence="3" id="KW-1185">Reference proteome</keyword>
<gene>
    <name evidence="2" type="ORF">ACFO0N_13445</name>
</gene>
<proteinExistence type="predicted"/>
<dbReference type="RefSeq" id="WP_267619904.1">
    <property type="nucleotide sequence ID" value="NZ_JAODIW010000004.1"/>
</dbReference>
<sequence>MPADAPLSDDPERIRSVAVTVDDLVTALEAATRGGRDAVLRITPPFPARARARLHVAGGEGPAGYDGSVDPIHLDPRRLVDGETPAYPEVDETADRLEADGDAVTEGALYEAHAEAVAEWRRAVRDHVVDRVALPLAGGDDADPPDEGHVVDVKRLG</sequence>
<evidence type="ECO:0000313" key="2">
    <source>
        <dbReference type="EMBL" id="MFC4358949.1"/>
    </source>
</evidence>
<reference evidence="2 3" key="1">
    <citation type="journal article" date="2019" name="Int. J. Syst. Evol. Microbiol.">
        <title>The Global Catalogue of Microorganisms (GCM) 10K type strain sequencing project: providing services to taxonomists for standard genome sequencing and annotation.</title>
        <authorList>
            <consortium name="The Broad Institute Genomics Platform"/>
            <consortium name="The Broad Institute Genome Sequencing Center for Infectious Disease"/>
            <person name="Wu L."/>
            <person name="Ma J."/>
        </authorList>
    </citation>
    <scope>NUCLEOTIDE SEQUENCE [LARGE SCALE GENOMIC DNA]</scope>
    <source>
        <strain evidence="2 3">CGMCC 1.12553</strain>
    </source>
</reference>
<dbReference type="EMBL" id="JBHSDS010000007">
    <property type="protein sequence ID" value="MFC4358949.1"/>
    <property type="molecule type" value="Genomic_DNA"/>
</dbReference>
<name>A0ABD5PE22_9EURY</name>
<dbReference type="AlphaFoldDB" id="A0ABD5PE22"/>
<protein>
    <recommendedName>
        <fullName evidence="1">DUF8009 domain-containing protein</fullName>
    </recommendedName>
</protein>
<dbReference type="Pfam" id="PF26033">
    <property type="entry name" value="DUF8009"/>
    <property type="match status" value="1"/>
</dbReference>
<evidence type="ECO:0000259" key="1">
    <source>
        <dbReference type="Pfam" id="PF26033"/>
    </source>
</evidence>
<dbReference type="Proteomes" id="UP001595921">
    <property type="component" value="Unassembled WGS sequence"/>
</dbReference>
<evidence type="ECO:0000313" key="3">
    <source>
        <dbReference type="Proteomes" id="UP001595921"/>
    </source>
</evidence>
<feature type="domain" description="DUF8009" evidence="1">
    <location>
        <begin position="8"/>
        <end position="157"/>
    </location>
</feature>
<comment type="caution">
    <text evidence="2">The sequence shown here is derived from an EMBL/GenBank/DDBJ whole genome shotgun (WGS) entry which is preliminary data.</text>
</comment>